<evidence type="ECO:0000313" key="7">
    <source>
        <dbReference type="EMBL" id="AKO65895.1"/>
    </source>
</evidence>
<dbReference type="AlphaFoldDB" id="A0A0H4J1K1"/>
<dbReference type="InterPro" id="IPR007730">
    <property type="entry name" value="SPOR-like_dom"/>
</dbReference>
<keyword evidence="3 4" id="KW-0961">Cell wall biogenesis/degradation</keyword>
<keyword evidence="1 4" id="KW-0732">Signal</keyword>
<dbReference type="InterPro" id="IPR009009">
    <property type="entry name" value="RlpA-like_DPBB"/>
</dbReference>
<protein>
    <recommendedName>
        <fullName evidence="4">Endolytic peptidoglycan transglycosylase RlpA</fullName>
        <ecNumber evidence="4">4.2.2.-</ecNumber>
    </recommendedName>
</protein>
<dbReference type="OrthoDB" id="9779128at2"/>
<dbReference type="Pfam" id="PF03330">
    <property type="entry name" value="DPBB_1"/>
    <property type="match status" value="1"/>
</dbReference>
<dbReference type="InterPro" id="IPR036908">
    <property type="entry name" value="RlpA-like_sf"/>
</dbReference>
<dbReference type="InterPro" id="IPR012997">
    <property type="entry name" value="RplA"/>
</dbReference>
<dbReference type="PANTHER" id="PTHR34183:SF1">
    <property type="entry name" value="ENDOLYTIC PEPTIDOGLYCAN TRANSGLYCOSYLASE RLPA"/>
    <property type="match status" value="1"/>
</dbReference>
<evidence type="ECO:0000256" key="3">
    <source>
        <dbReference type="ARBA" id="ARBA00023316"/>
    </source>
</evidence>
<accession>A0A0H4J1K1</accession>
<proteinExistence type="inferred from homology"/>
<dbReference type="PANTHER" id="PTHR34183">
    <property type="entry name" value="ENDOLYTIC PEPTIDOGLYCAN TRANSGLYCOSYLASE RLPA"/>
    <property type="match status" value="1"/>
</dbReference>
<dbReference type="FunFam" id="2.40.40.10:FF:000003">
    <property type="entry name" value="Endolytic peptidoglycan transglycosylase RlpA"/>
    <property type="match status" value="1"/>
</dbReference>
<keyword evidence="7" id="KW-0449">Lipoprotein</keyword>
<dbReference type="HAMAP" id="MF_02071">
    <property type="entry name" value="RlpA"/>
    <property type="match status" value="1"/>
</dbReference>
<gene>
    <name evidence="4" type="primary">rlpA</name>
    <name evidence="7" type="ORF">VI33_04055</name>
</gene>
<dbReference type="InterPro" id="IPR036680">
    <property type="entry name" value="SPOR-like_sf"/>
</dbReference>
<dbReference type="Proteomes" id="UP000066549">
    <property type="component" value="Chromosome"/>
</dbReference>
<dbReference type="Pfam" id="PF05036">
    <property type="entry name" value="SPOR"/>
    <property type="match status" value="1"/>
</dbReference>
<dbReference type="SUPFAM" id="SSF110997">
    <property type="entry name" value="Sporulation related repeat"/>
    <property type="match status" value="1"/>
</dbReference>
<dbReference type="Gene3D" id="2.40.40.10">
    <property type="entry name" value="RlpA-like domain"/>
    <property type="match status" value="1"/>
</dbReference>
<feature type="signal peptide" evidence="4">
    <location>
        <begin position="1"/>
        <end position="22"/>
    </location>
</feature>
<keyword evidence="2 4" id="KW-0456">Lyase</keyword>
<dbReference type="CDD" id="cd22268">
    <property type="entry name" value="DPBB_RlpA-like"/>
    <property type="match status" value="1"/>
</dbReference>
<evidence type="ECO:0000259" key="6">
    <source>
        <dbReference type="PROSITE" id="PS51724"/>
    </source>
</evidence>
<dbReference type="EC" id="4.2.2.-" evidence="4"/>
<dbReference type="GO" id="GO:0042834">
    <property type="term" value="F:peptidoglycan binding"/>
    <property type="evidence" value="ECO:0007669"/>
    <property type="project" value="InterPro"/>
</dbReference>
<dbReference type="PROSITE" id="PS51724">
    <property type="entry name" value="SPOR"/>
    <property type="match status" value="1"/>
</dbReference>
<dbReference type="EMBL" id="CP011002">
    <property type="protein sequence ID" value="AKO65895.1"/>
    <property type="molecule type" value="Genomic_DNA"/>
</dbReference>
<dbReference type="GO" id="GO:0009279">
    <property type="term" value="C:cell outer membrane"/>
    <property type="evidence" value="ECO:0007669"/>
    <property type="project" value="TreeGrafter"/>
</dbReference>
<evidence type="ECO:0000256" key="4">
    <source>
        <dbReference type="HAMAP-Rule" id="MF_02071"/>
    </source>
</evidence>
<dbReference type="GO" id="GO:0071555">
    <property type="term" value="P:cell wall organization"/>
    <property type="evidence" value="ECO:0007669"/>
    <property type="project" value="UniProtKB-KW"/>
</dbReference>
<comment type="similarity">
    <text evidence="4 5">Belongs to the RlpA family.</text>
</comment>
<comment type="function">
    <text evidence="4">Lytic transglycosylase with a strong preference for naked glycan strands that lack stem peptides.</text>
</comment>
<evidence type="ECO:0000256" key="5">
    <source>
        <dbReference type="RuleBase" id="RU003495"/>
    </source>
</evidence>
<dbReference type="GO" id="GO:0000270">
    <property type="term" value="P:peptidoglycan metabolic process"/>
    <property type="evidence" value="ECO:0007669"/>
    <property type="project" value="UniProtKB-UniRule"/>
</dbReference>
<reference evidence="7 8" key="1">
    <citation type="submission" date="2015-03" db="EMBL/GenBank/DDBJ databases">
        <title>Comparative analysis of the OM43 clade including a novel species from Red Sea uncovers genomic and metabolic diversity among marine methylotrophs.</title>
        <authorList>
            <person name="Jimenez-Infante F."/>
            <person name="Ngugi D.K."/>
            <person name="Vinu M."/>
            <person name="Alam I."/>
            <person name="Kamau A."/>
            <person name="Blom J."/>
            <person name="Bajic V.B."/>
            <person name="Stingl U."/>
        </authorList>
    </citation>
    <scope>NUCLEOTIDE SEQUENCE [LARGE SCALE GENOMIC DNA]</scope>
    <source>
        <strain evidence="7 8">MBRSH7</strain>
    </source>
</reference>
<sequence length="265" mass="30462" precursor="true">MKFLFILIIILLNSCSSLQVSSDNKGAYYQDDGPHEVIDVKLENIKNAIPKVEAINKNTKKPYKVFGQKYIPMTKIVPFKEKGYASWYGKKYHGNKTSTGEIYDMYAMTGAHKILPLPSYVKVTNLKNKKWVIIRLNDRGPFLKDRIIDLSYAAAHKLDIIEKGSELVKVELINPKEYKEAVVDNQSNDENYLQVGAFKDFINSQTLLDKINNLKILDDYEAKNIQINNLFHILIGPIKNSGELNNIKENLESEYNLPVYVKKYH</sequence>
<evidence type="ECO:0000256" key="2">
    <source>
        <dbReference type="ARBA" id="ARBA00023239"/>
    </source>
</evidence>
<dbReference type="GO" id="GO:0008932">
    <property type="term" value="F:lytic endotransglycosylase activity"/>
    <property type="evidence" value="ECO:0007669"/>
    <property type="project" value="UniProtKB-UniRule"/>
</dbReference>
<dbReference type="SUPFAM" id="SSF50685">
    <property type="entry name" value="Barwin-like endoglucanases"/>
    <property type="match status" value="1"/>
</dbReference>
<organism evidence="7 8">
    <name type="scientific">Methylophilales bacterium MBRS-H7</name>
    <dbReference type="NCBI Taxonomy" id="1623450"/>
    <lineage>
        <taxon>Bacteria</taxon>
        <taxon>Pseudomonadati</taxon>
        <taxon>Pseudomonadota</taxon>
        <taxon>Betaproteobacteria</taxon>
        <taxon>Nitrosomonadales</taxon>
        <taxon>OM43 clade</taxon>
    </lineage>
</organism>
<dbReference type="InterPro" id="IPR034718">
    <property type="entry name" value="RlpA"/>
</dbReference>
<name>A0A0H4J1K1_9PROT</name>
<dbReference type="NCBIfam" id="TIGR00413">
    <property type="entry name" value="rlpA"/>
    <property type="match status" value="1"/>
</dbReference>
<evidence type="ECO:0000313" key="8">
    <source>
        <dbReference type="Proteomes" id="UP000066549"/>
    </source>
</evidence>
<evidence type="ECO:0000256" key="1">
    <source>
        <dbReference type="ARBA" id="ARBA00022729"/>
    </source>
</evidence>
<dbReference type="PATRIC" id="fig|1623450.3.peg.804"/>
<keyword evidence="8" id="KW-1185">Reference proteome</keyword>
<feature type="domain" description="SPOR" evidence="6">
    <location>
        <begin position="185"/>
        <end position="264"/>
    </location>
</feature>
<feature type="chain" id="PRO_5009983878" description="Endolytic peptidoglycan transglycosylase RlpA" evidence="4">
    <location>
        <begin position="23"/>
        <end position="265"/>
    </location>
</feature>